<reference evidence="1 2" key="1">
    <citation type="submission" date="2013-08" db="EMBL/GenBank/DDBJ databases">
        <authorList>
            <consortium name="DOE Joint Genome Institute"/>
            <person name="Eisen J."/>
            <person name="Huntemann M."/>
            <person name="Han J."/>
            <person name="Chen A."/>
            <person name="Kyrpides N."/>
            <person name="Mavromatis K."/>
            <person name="Markowitz V."/>
            <person name="Palaniappan K."/>
            <person name="Ivanova N."/>
            <person name="Schaumberg A."/>
            <person name="Pati A."/>
            <person name="Liolios K."/>
            <person name="Nordberg H.P."/>
            <person name="Cantor M.N."/>
            <person name="Hua S.X."/>
            <person name="Woyke T."/>
        </authorList>
    </citation>
    <scope>NUCLEOTIDE SEQUENCE [LARGE SCALE GENOMIC DNA]</scope>
    <source>
        <strain evidence="1 2">DSM 2278</strain>
    </source>
</reference>
<evidence type="ECO:0000313" key="1">
    <source>
        <dbReference type="EMBL" id="ETA69118.1"/>
    </source>
</evidence>
<dbReference type="OrthoDB" id="141032at2157"/>
<evidence type="ECO:0000313" key="2">
    <source>
        <dbReference type="Proteomes" id="UP000019483"/>
    </source>
</evidence>
<name>W9DTL0_METTI</name>
<dbReference type="Pfam" id="PF15600">
    <property type="entry name" value="Imm64"/>
    <property type="match status" value="1"/>
</dbReference>
<protein>
    <submittedName>
        <fullName evidence="1">Uncharacterized protein</fullName>
    </submittedName>
</protein>
<organism evidence="1 2">
    <name type="scientific">Methanolobus tindarius DSM 2278</name>
    <dbReference type="NCBI Taxonomy" id="1090322"/>
    <lineage>
        <taxon>Archaea</taxon>
        <taxon>Methanobacteriati</taxon>
        <taxon>Methanobacteriota</taxon>
        <taxon>Stenosarchaea group</taxon>
        <taxon>Methanomicrobia</taxon>
        <taxon>Methanosarcinales</taxon>
        <taxon>Methanosarcinaceae</taxon>
        <taxon>Methanolobus</taxon>
    </lineage>
</organism>
<dbReference type="InterPro" id="IPR028951">
    <property type="entry name" value="Imm64"/>
</dbReference>
<dbReference type="AlphaFoldDB" id="W9DTL0"/>
<keyword evidence="2" id="KW-1185">Reference proteome</keyword>
<dbReference type="RefSeq" id="WP_023846251.1">
    <property type="nucleotide sequence ID" value="NZ_AZAJ01000001.1"/>
</dbReference>
<proteinExistence type="predicted"/>
<comment type="caution">
    <text evidence="1">The sequence shown here is derived from an EMBL/GenBank/DDBJ whole genome shotgun (WGS) entry which is preliminary data.</text>
</comment>
<gene>
    <name evidence="1" type="ORF">MettiDRAFT_2612</name>
</gene>
<sequence length="218" mass="25160">MGARISIGLTYGIGNLKTLVYDDATVEKLQQELKNIIGYFLDSNGTIKVAKYSENADGENWKEINLDSLFFSLENLKDFSSGYYGEILLNSEIIKGKKLDYTIRTVKETNFFGFLLDIEEADIFKSTSYPDEEIDSITEKLITTMCRIYSHSKYDYAFCDLEAQFYYPLEIFKHSDGYIYSVTIIPNSDSNLTVIKSDWHIDGHNARKKTDKYILYSY</sequence>
<dbReference type="EMBL" id="AZAJ01000001">
    <property type="protein sequence ID" value="ETA69118.1"/>
    <property type="molecule type" value="Genomic_DNA"/>
</dbReference>
<dbReference type="Proteomes" id="UP000019483">
    <property type="component" value="Unassembled WGS sequence"/>
</dbReference>
<accession>W9DTL0</accession>